<feature type="transmembrane region" description="Helical" evidence="5">
    <location>
        <begin position="382"/>
        <end position="405"/>
    </location>
</feature>
<dbReference type="CDD" id="cd00130">
    <property type="entry name" value="PAS"/>
    <property type="match status" value="1"/>
</dbReference>
<dbReference type="NCBIfam" id="TIGR00229">
    <property type="entry name" value="sensory_box"/>
    <property type="match status" value="1"/>
</dbReference>
<dbReference type="InterPro" id="IPR005467">
    <property type="entry name" value="His_kinase_dom"/>
</dbReference>
<feature type="modified residue" description="4-aspartylphosphate" evidence="4">
    <location>
        <position position="851"/>
    </location>
</feature>
<reference evidence="9 10" key="1">
    <citation type="submission" date="2019-03" db="EMBL/GenBank/DDBJ databases">
        <title>Genomic Encyclopedia of Type Strains, Phase IV (KMG-IV): sequencing the most valuable type-strain genomes for metagenomic binning, comparative biology and taxonomic classification.</title>
        <authorList>
            <person name="Goeker M."/>
        </authorList>
    </citation>
    <scope>NUCLEOTIDE SEQUENCE [LARGE SCALE GENOMIC DNA]</scope>
    <source>
        <strain evidence="9 10">DSM 101483</strain>
    </source>
</reference>
<dbReference type="PROSITE" id="PS50109">
    <property type="entry name" value="HIS_KIN"/>
    <property type="match status" value="1"/>
</dbReference>
<gene>
    <name evidence="9" type="ORF">EDC59_11552</name>
</gene>
<dbReference type="PANTHER" id="PTHR43065">
    <property type="entry name" value="SENSOR HISTIDINE KINASE"/>
    <property type="match status" value="1"/>
</dbReference>
<dbReference type="PANTHER" id="PTHR43065:SF42">
    <property type="entry name" value="TWO-COMPONENT SENSOR PPRA"/>
    <property type="match status" value="1"/>
</dbReference>
<dbReference type="Gene3D" id="3.30.565.10">
    <property type="entry name" value="Histidine kinase-like ATPase, C-terminal domain"/>
    <property type="match status" value="1"/>
</dbReference>
<dbReference type="InterPro" id="IPR003661">
    <property type="entry name" value="HisK_dim/P_dom"/>
</dbReference>
<protein>
    <recommendedName>
        <fullName evidence="2">histidine kinase</fullName>
        <ecNumber evidence="2">2.7.13.3</ecNumber>
    </recommendedName>
</protein>
<dbReference type="SMART" id="SM00388">
    <property type="entry name" value="HisKA"/>
    <property type="match status" value="1"/>
</dbReference>
<dbReference type="EMBL" id="SOBK01000015">
    <property type="protein sequence ID" value="TDT85574.1"/>
    <property type="molecule type" value="Genomic_DNA"/>
</dbReference>
<evidence type="ECO:0000256" key="2">
    <source>
        <dbReference type="ARBA" id="ARBA00012438"/>
    </source>
</evidence>
<dbReference type="InterPro" id="IPR004358">
    <property type="entry name" value="Sig_transdc_His_kin-like_C"/>
</dbReference>
<proteinExistence type="predicted"/>
<keyword evidence="5" id="KW-1133">Transmembrane helix</keyword>
<dbReference type="InterPro" id="IPR036890">
    <property type="entry name" value="HATPase_C_sf"/>
</dbReference>
<dbReference type="InterPro" id="IPR001789">
    <property type="entry name" value="Sig_transdc_resp-reg_receiver"/>
</dbReference>
<keyword evidence="5" id="KW-0812">Transmembrane</keyword>
<dbReference type="SMART" id="SM00387">
    <property type="entry name" value="HATPase_c"/>
    <property type="match status" value="1"/>
</dbReference>
<evidence type="ECO:0000259" key="8">
    <source>
        <dbReference type="PROSITE" id="PS50113"/>
    </source>
</evidence>
<dbReference type="Pfam" id="PF04392">
    <property type="entry name" value="ABC_sub_bind"/>
    <property type="match status" value="1"/>
</dbReference>
<feature type="domain" description="Response regulatory" evidence="7">
    <location>
        <begin position="800"/>
        <end position="915"/>
    </location>
</feature>
<dbReference type="SUPFAM" id="SSF47384">
    <property type="entry name" value="Homodimeric domain of signal transducing histidine kinase"/>
    <property type="match status" value="1"/>
</dbReference>
<dbReference type="EC" id="2.7.13.3" evidence="2"/>
<comment type="catalytic activity">
    <reaction evidence="1">
        <text>ATP + protein L-histidine = ADP + protein N-phospho-L-histidine.</text>
        <dbReference type="EC" id="2.7.13.3"/>
    </reaction>
</comment>
<accession>A0AA94PTD0</accession>
<name>A0AA94PTD0_9BACT</name>
<dbReference type="PROSITE" id="PS50110">
    <property type="entry name" value="RESPONSE_REGULATORY"/>
    <property type="match status" value="1"/>
</dbReference>
<dbReference type="Gene3D" id="3.40.50.2300">
    <property type="match status" value="3"/>
</dbReference>
<comment type="caution">
    <text evidence="9">The sequence shown here is derived from an EMBL/GenBank/DDBJ whole genome shotgun (WGS) entry which is preliminary data.</text>
</comment>
<feature type="domain" description="Histidine kinase" evidence="6">
    <location>
        <begin position="558"/>
        <end position="781"/>
    </location>
</feature>
<dbReference type="Pfam" id="PF00072">
    <property type="entry name" value="Response_reg"/>
    <property type="match status" value="1"/>
</dbReference>
<evidence type="ECO:0000313" key="9">
    <source>
        <dbReference type="EMBL" id="TDT85574.1"/>
    </source>
</evidence>
<dbReference type="InterPro" id="IPR003594">
    <property type="entry name" value="HATPase_dom"/>
</dbReference>
<evidence type="ECO:0000256" key="4">
    <source>
        <dbReference type="PROSITE-ProRule" id="PRU00169"/>
    </source>
</evidence>
<evidence type="ECO:0000313" key="10">
    <source>
        <dbReference type="Proteomes" id="UP000295506"/>
    </source>
</evidence>
<evidence type="ECO:0000259" key="7">
    <source>
        <dbReference type="PROSITE" id="PS50110"/>
    </source>
</evidence>
<dbReference type="GO" id="GO:0000155">
    <property type="term" value="F:phosphorelay sensor kinase activity"/>
    <property type="evidence" value="ECO:0007669"/>
    <property type="project" value="InterPro"/>
</dbReference>
<dbReference type="Pfam" id="PF00512">
    <property type="entry name" value="HisKA"/>
    <property type="match status" value="1"/>
</dbReference>
<dbReference type="InterPro" id="IPR000014">
    <property type="entry name" value="PAS"/>
</dbReference>
<dbReference type="CDD" id="cd00156">
    <property type="entry name" value="REC"/>
    <property type="match status" value="1"/>
</dbReference>
<dbReference type="InterPro" id="IPR036097">
    <property type="entry name" value="HisK_dim/P_sf"/>
</dbReference>
<dbReference type="InterPro" id="IPR035965">
    <property type="entry name" value="PAS-like_dom_sf"/>
</dbReference>
<organism evidence="9 10">
    <name type="scientific">Pseudodesulfovibrio indicus</name>
    <dbReference type="NCBI Taxonomy" id="1716143"/>
    <lineage>
        <taxon>Bacteria</taxon>
        <taxon>Pseudomonadati</taxon>
        <taxon>Thermodesulfobacteriota</taxon>
        <taxon>Desulfovibrionia</taxon>
        <taxon>Desulfovibrionales</taxon>
        <taxon>Desulfovibrionaceae</taxon>
    </lineage>
</organism>
<dbReference type="Pfam" id="PF02518">
    <property type="entry name" value="HATPase_c"/>
    <property type="match status" value="1"/>
</dbReference>
<evidence type="ECO:0000256" key="1">
    <source>
        <dbReference type="ARBA" id="ARBA00000085"/>
    </source>
</evidence>
<dbReference type="InterPro" id="IPR011006">
    <property type="entry name" value="CheY-like_superfamily"/>
</dbReference>
<dbReference type="SUPFAM" id="SSF55874">
    <property type="entry name" value="ATPase domain of HSP90 chaperone/DNA topoisomerase II/histidine kinase"/>
    <property type="match status" value="1"/>
</dbReference>
<feature type="domain" description="PAC" evidence="8">
    <location>
        <begin position="493"/>
        <end position="545"/>
    </location>
</feature>
<dbReference type="Gene3D" id="1.10.287.130">
    <property type="match status" value="1"/>
</dbReference>
<evidence type="ECO:0000256" key="5">
    <source>
        <dbReference type="SAM" id="Phobius"/>
    </source>
</evidence>
<keyword evidence="5" id="KW-0472">Membrane</keyword>
<dbReference type="CDD" id="cd00082">
    <property type="entry name" value="HisKA"/>
    <property type="match status" value="1"/>
</dbReference>
<dbReference type="PRINTS" id="PR00344">
    <property type="entry name" value="BCTRLSENSOR"/>
</dbReference>
<dbReference type="Proteomes" id="UP000295506">
    <property type="component" value="Unassembled WGS sequence"/>
</dbReference>
<sequence>MIDCAEWILDFGSQRPILCMRRSIETIYARGMPKSITMRRSFIFILLLSCLWLLPSPESVAAADEKPKKTVLCLNSYHDGYQWSDGIMRGIRATLDNSPYKIDLQIEYMDAKRYHYEDVTRMLLRLYNEKFKNEKFDLLITSDNDAYSFATQYRDILFPGVPLVYCGVNFLNTDDTDSDNATGVIESFDLSKTLDVALRLHPNKRRIYVVGDSSTAGAAIKRQVQNQLARYGVPLAAEYWTDMSLRNVLERVERLDDDSFLFFIPYYQVIDGRFLTAEEVMQAISDRSSVPIYTAWEFLAGNGAVGGNMLSGYLHGQRAAQVALEILDGRSADEIPVYRETTGEYIFDYKVMQRLHLPMDLLPEGSTILNAPKAFYELSKELFWTIMVSFVLLVLVLVFLLLAMLERRRVERKIKDQLAFQETLMDTIPQLVSWKDADGRYLGINRAFSEFFGMDHSAGVANKTTHDIIRDPEYSSWAAAADKAVINKHEAFRKVRRKLMDAQGDPAWIEVNKVPIHDRAGQVVGVLSMADNITTELNLEKQLLQSQKMEAIGTLAGGIAHDFNNILTSIINSTELAVGDLDPDSVTTRDLERVLKAARRGGRVVKQILAFSRPSTEGFRPTDLGAVITEAVGLLESSMPRNIEVRAGIAPALSCVHADPTQIHQVVMNLCTNAFHALRGRGGLIKVGLDGAEVGPEDADLLGLTAGEYVRLTVEDNGPGIPSEIVDKIFDPFFTTKDKTEGTGLGLAVVHGIVHSHRGGLQVTAREGGGTVFTIYLPKGDGSGAGCEADGSETVAAGARILFVEDDRDQLATTPRLLETMGFEMTALESPAAALRMVGDDENRFDLVITDYDMPGMSGTQMAKDLAAVAPNLPIILVSGREDAVHAAADLPNIRMVVIKPYDKQDLSRAINAALTGERQGE</sequence>
<dbReference type="Pfam" id="PF08448">
    <property type="entry name" value="PAS_4"/>
    <property type="match status" value="1"/>
</dbReference>
<dbReference type="AlphaFoldDB" id="A0AA94PTD0"/>
<dbReference type="SUPFAM" id="SSF52172">
    <property type="entry name" value="CheY-like"/>
    <property type="match status" value="1"/>
</dbReference>
<dbReference type="InterPro" id="IPR007487">
    <property type="entry name" value="ABC_transpt-TYRBP-like"/>
</dbReference>
<dbReference type="InterPro" id="IPR013656">
    <property type="entry name" value="PAS_4"/>
</dbReference>
<keyword evidence="3 4" id="KW-0597">Phosphoprotein</keyword>
<dbReference type="SMART" id="SM00448">
    <property type="entry name" value="REC"/>
    <property type="match status" value="1"/>
</dbReference>
<dbReference type="PROSITE" id="PS50113">
    <property type="entry name" value="PAC"/>
    <property type="match status" value="1"/>
</dbReference>
<evidence type="ECO:0000259" key="6">
    <source>
        <dbReference type="PROSITE" id="PS50109"/>
    </source>
</evidence>
<dbReference type="Gene3D" id="3.30.450.20">
    <property type="entry name" value="PAS domain"/>
    <property type="match status" value="1"/>
</dbReference>
<evidence type="ECO:0000256" key="3">
    <source>
        <dbReference type="ARBA" id="ARBA00022553"/>
    </source>
</evidence>
<dbReference type="InterPro" id="IPR000700">
    <property type="entry name" value="PAS-assoc_C"/>
</dbReference>
<dbReference type="SUPFAM" id="SSF55785">
    <property type="entry name" value="PYP-like sensor domain (PAS domain)"/>
    <property type="match status" value="1"/>
</dbReference>